<dbReference type="GO" id="GO:0006310">
    <property type="term" value="P:DNA recombination"/>
    <property type="evidence" value="ECO:0007669"/>
    <property type="project" value="UniProtKB-KW"/>
</dbReference>
<dbReference type="InterPro" id="IPR049163">
    <property type="entry name" value="Pif1-like_2B_dom"/>
</dbReference>
<dbReference type="EMBL" id="NCVQ01000007">
    <property type="protein sequence ID" value="PWZ18641.1"/>
    <property type="molecule type" value="Genomic_DNA"/>
</dbReference>
<dbReference type="GO" id="GO:0006281">
    <property type="term" value="P:DNA repair"/>
    <property type="evidence" value="ECO:0007669"/>
    <property type="project" value="UniProtKB-KW"/>
</dbReference>
<dbReference type="GO" id="GO:0000723">
    <property type="term" value="P:telomere maintenance"/>
    <property type="evidence" value="ECO:0007669"/>
    <property type="project" value="InterPro"/>
</dbReference>
<evidence type="ECO:0000313" key="4">
    <source>
        <dbReference type="EMBL" id="PWZ18641.1"/>
    </source>
</evidence>
<dbReference type="Gene3D" id="3.40.50.300">
    <property type="entry name" value="P-loop containing nucleotide triphosphate hydrolases"/>
    <property type="match status" value="2"/>
</dbReference>
<comment type="caution">
    <text evidence="4">The sequence shown here is derived from an EMBL/GenBank/DDBJ whole genome shotgun (WGS) entry which is preliminary data.</text>
</comment>
<dbReference type="GO" id="GO:0005524">
    <property type="term" value="F:ATP binding"/>
    <property type="evidence" value="ECO:0007669"/>
    <property type="project" value="UniProtKB-KW"/>
</dbReference>
<evidence type="ECO:0000259" key="2">
    <source>
        <dbReference type="Pfam" id="PF05970"/>
    </source>
</evidence>
<dbReference type="EC" id="5.6.2.3" evidence="1"/>
<proteinExistence type="inferred from homology"/>
<evidence type="ECO:0000259" key="3">
    <source>
        <dbReference type="Pfam" id="PF21530"/>
    </source>
</evidence>
<dbReference type="InterPro" id="IPR027417">
    <property type="entry name" value="P-loop_NTPase"/>
</dbReference>
<dbReference type="GO" id="GO:0016887">
    <property type="term" value="F:ATP hydrolysis activity"/>
    <property type="evidence" value="ECO:0007669"/>
    <property type="project" value="RHEA"/>
</dbReference>
<keyword evidence="1" id="KW-0234">DNA repair</keyword>
<sequence>MFFTVLHTIEFQKRGLPHAHIIFWVSNETSQSSVESIDSLITAEIPDPEIDPLGYILVAEHMIHGPCGDYNKNAPCMKDGRCTKKFPKNFQEETTIDGNGFVLYRRRNTGRYVTKSGIRLDNKYVVPSNLLLLKKYMGHINVEWCNKTIFIKYLFKYVTKGPDRSKVFLQRVQNGEDTPYNDETETRDEVKEYLDSRYICDKDSCWRVFGYDIHRHYPSVERMPVHLPNENYITYSAGANMVDVLSQTYLRRTMLTEWFATNLQNPDARNLTYPDFPTKWRWDDKSRSWLPRKSREKRIGRLYYVHPLAGDRYYLRMLLLIVKGAFSYEFLRTYNNIVYSSFKEACKARGLLDDDKEWLSAFDEAATWASPNQLRQLFVTLLLYCQVSDEYEFFQKVWRLLADDIEYNFRKALNCPNYQMPDNELKEHLLDKLTTLFNKSGGNIEDFNLPQRFSGAQTWTPNRLIEEEMPNNIDNLLDESEFLISQLNIQQRNAFDTIVQTVFSNKSGFYFVSGYGGTGKTFLWNAIVSHLRAIEKIVLTVASSGVASLLLLGGRTAHSRFKIPCELHETITCNIKRGTMLAELIKSTSLIIWDEALMTHRFAFEALDKTFRDLLAPYFEQAEKTPFGGKVVVLGGDARQILPVIEGGTRSQIINATVSNSYLWGSVTVISLTQNMRLLSSSTSIETKKEIAEFSKWLLDIGEGNVPATKRNAETESSWIQLPKDILLLPQTGNIECIVDSTYPDLQQRYTDIEYLKERAILSTTNETVDALNEFIVSSIPGNTHEYFSCDKIGKTPYSHESYDLLYPIEFLNSINGNNFPQHRLCLKKGIPIVLLRNMNQSEGLCNGTRLMITSLGNMIVEAEIMVGQHKGKKIIIPRVTLCLKTPRLPFILERRQYPIKVCYAMTINKSQGQTLSNVGIYLKKPVFTHGQLYVAFSRVTSKKGLHVLVEDENGKAVTETKNIVYQEIFPRFNIKKLH</sequence>
<comment type="cofactor">
    <cofactor evidence="1">
        <name>Mg(2+)</name>
        <dbReference type="ChEBI" id="CHEBI:18420"/>
    </cofactor>
</comment>
<dbReference type="GO" id="GO:0043139">
    <property type="term" value="F:5'-3' DNA helicase activity"/>
    <property type="evidence" value="ECO:0007669"/>
    <property type="project" value="UniProtKB-EC"/>
</dbReference>
<feature type="domain" description="DNA helicase Pif1-like 2B" evidence="3">
    <location>
        <begin position="810"/>
        <end position="856"/>
    </location>
</feature>
<dbReference type="FunFam" id="3.40.50.300:FF:002884">
    <property type="entry name" value="ATP-dependent DNA helicase"/>
    <property type="match status" value="1"/>
</dbReference>
<dbReference type="PANTHER" id="PTHR10492:SF90">
    <property type="entry name" value="ATP-DEPENDENT DNA HELICASE"/>
    <property type="match status" value="1"/>
</dbReference>
<dbReference type="InterPro" id="IPR010285">
    <property type="entry name" value="DNA_helicase_pif1-like_DEAD"/>
</dbReference>
<comment type="similarity">
    <text evidence="1">Belongs to the helicase family.</text>
</comment>
<reference evidence="4" key="1">
    <citation type="journal article" date="2018" name="Nat. Genet.">
        <title>Extensive intraspecific gene order and gene structural variations between Mo17 and other maize genomes.</title>
        <authorList>
            <person name="Sun S."/>
            <person name="Zhou Y."/>
            <person name="Chen J."/>
            <person name="Shi J."/>
            <person name="Zhao H."/>
            <person name="Zhao H."/>
            <person name="Song W."/>
            <person name="Zhang M."/>
            <person name="Cui Y."/>
            <person name="Dong X."/>
            <person name="Liu H."/>
            <person name="Ma X."/>
            <person name="Jiao Y."/>
            <person name="Wang B."/>
            <person name="Wei X."/>
            <person name="Stein J.C."/>
            <person name="Glaubitz J.C."/>
            <person name="Lu F."/>
            <person name="Yu G."/>
            <person name="Liang C."/>
            <person name="Fengler K."/>
            <person name="Li B."/>
            <person name="Rafalski A."/>
            <person name="Schnable P.S."/>
            <person name="Ware D.H."/>
            <person name="Buckler E.S."/>
            <person name="Lai J."/>
        </authorList>
    </citation>
    <scope>NUCLEOTIDE SEQUENCE [LARGE SCALE GENOMIC DNA]</scope>
    <source>
        <tissue evidence="4">Seedling</tissue>
    </source>
</reference>
<dbReference type="CDD" id="cd18809">
    <property type="entry name" value="SF1_C_RecD"/>
    <property type="match status" value="1"/>
</dbReference>
<accession>A0A3L6EF18</accession>
<keyword evidence="1" id="KW-0227">DNA damage</keyword>
<dbReference type="Proteomes" id="UP000251960">
    <property type="component" value="Chromosome 6"/>
</dbReference>
<dbReference type="Pfam" id="PF05970">
    <property type="entry name" value="PIF1"/>
    <property type="match status" value="1"/>
</dbReference>
<dbReference type="Pfam" id="PF21530">
    <property type="entry name" value="Pif1_2B_dom"/>
    <property type="match status" value="1"/>
</dbReference>
<comment type="catalytic activity">
    <reaction evidence="1">
        <text>ATP + H2O = ADP + phosphate + H(+)</text>
        <dbReference type="Rhea" id="RHEA:13065"/>
        <dbReference type="ChEBI" id="CHEBI:15377"/>
        <dbReference type="ChEBI" id="CHEBI:15378"/>
        <dbReference type="ChEBI" id="CHEBI:30616"/>
        <dbReference type="ChEBI" id="CHEBI:43474"/>
        <dbReference type="ChEBI" id="CHEBI:456216"/>
        <dbReference type="EC" id="5.6.2.3"/>
    </reaction>
</comment>
<keyword evidence="1" id="KW-0378">Hydrolase</keyword>
<keyword evidence="1" id="KW-0547">Nucleotide-binding</keyword>
<dbReference type="SUPFAM" id="SSF52540">
    <property type="entry name" value="P-loop containing nucleoside triphosphate hydrolases"/>
    <property type="match status" value="2"/>
</dbReference>
<name>A0A3L6EF18_MAIZE</name>
<feature type="domain" description="DNA helicase Pif1-like DEAD-box helicase" evidence="2">
    <location>
        <begin position="486"/>
        <end position="711"/>
    </location>
</feature>
<keyword evidence="1 4" id="KW-0347">Helicase</keyword>
<protein>
    <recommendedName>
        <fullName evidence="1">ATP-dependent DNA helicase</fullName>
        <ecNumber evidence="1">5.6.2.3</ecNumber>
    </recommendedName>
</protein>
<dbReference type="PANTHER" id="PTHR10492">
    <property type="match status" value="1"/>
</dbReference>
<organism evidence="4">
    <name type="scientific">Zea mays</name>
    <name type="common">Maize</name>
    <dbReference type="NCBI Taxonomy" id="4577"/>
    <lineage>
        <taxon>Eukaryota</taxon>
        <taxon>Viridiplantae</taxon>
        <taxon>Streptophyta</taxon>
        <taxon>Embryophyta</taxon>
        <taxon>Tracheophyta</taxon>
        <taxon>Spermatophyta</taxon>
        <taxon>Magnoliopsida</taxon>
        <taxon>Liliopsida</taxon>
        <taxon>Poales</taxon>
        <taxon>Poaceae</taxon>
        <taxon>PACMAD clade</taxon>
        <taxon>Panicoideae</taxon>
        <taxon>Andropogonodae</taxon>
        <taxon>Andropogoneae</taxon>
        <taxon>Tripsacinae</taxon>
        <taxon>Zea</taxon>
    </lineage>
</organism>
<evidence type="ECO:0000256" key="1">
    <source>
        <dbReference type="RuleBase" id="RU363044"/>
    </source>
</evidence>
<keyword evidence="1" id="KW-0067">ATP-binding</keyword>
<keyword evidence="1" id="KW-0233">DNA recombination</keyword>
<gene>
    <name evidence="4" type="primary">PIF1_22</name>
    <name evidence="4" type="ORF">Zm00014a_008633</name>
</gene>
<dbReference type="AlphaFoldDB" id="A0A3L6EF18"/>